<evidence type="ECO:0000313" key="2">
    <source>
        <dbReference type="EMBL" id="AUB34473.1"/>
    </source>
</evidence>
<evidence type="ECO:0000259" key="1">
    <source>
        <dbReference type="Pfam" id="PF04313"/>
    </source>
</evidence>
<dbReference type="Proteomes" id="UP000232003">
    <property type="component" value="Chromosome"/>
</dbReference>
<organism evidence="2 3">
    <name type="scientific">Nostoc flagelliforme CCNUN1</name>
    <dbReference type="NCBI Taxonomy" id="2038116"/>
    <lineage>
        <taxon>Bacteria</taxon>
        <taxon>Bacillati</taxon>
        <taxon>Cyanobacteriota</taxon>
        <taxon>Cyanophyceae</taxon>
        <taxon>Nostocales</taxon>
        <taxon>Nostocaceae</taxon>
        <taxon>Nostoc</taxon>
    </lineage>
</organism>
<dbReference type="RefSeq" id="WP_100897073.1">
    <property type="nucleotide sequence ID" value="NZ_CAWNNC010000001.1"/>
</dbReference>
<accession>A0A2K8SGT5</accession>
<protein>
    <submittedName>
        <fullName evidence="2">Putative type IV restriction endonuclease</fullName>
    </submittedName>
</protein>
<evidence type="ECO:0000313" key="3">
    <source>
        <dbReference type="Proteomes" id="UP000232003"/>
    </source>
</evidence>
<dbReference type="InterPro" id="IPR007409">
    <property type="entry name" value="Restrct_endonuc_type1_HsdR_N"/>
</dbReference>
<dbReference type="GO" id="GO:0003677">
    <property type="term" value="F:DNA binding"/>
    <property type="evidence" value="ECO:0007669"/>
    <property type="project" value="UniProtKB-KW"/>
</dbReference>
<name>A0A2K8SGT5_9NOSO</name>
<keyword evidence="3" id="KW-1185">Reference proteome</keyword>
<sequence>MIQVIQAQNVTLAYLKEKFALYKSEDEQFFTEWFDYIPKISELEKQSLDRVKNNYLNVLENAPLFEEAVKLVVLSPLLDLADFYRHPFYITTEESVEISEEVLIENEVNTEYTKEIIKGKIDVLVLQNQLWLLIIESKRSSFSLAKAIPQALTYMLANPHPENPAYSLVMNGEDFQFIKLIKQDQPTYDLSDRFTLYRRENELYKVLNILKKIGQIVS</sequence>
<dbReference type="AlphaFoldDB" id="A0A2K8SGT5"/>
<dbReference type="GO" id="GO:0005524">
    <property type="term" value="F:ATP binding"/>
    <property type="evidence" value="ECO:0007669"/>
    <property type="project" value="UniProtKB-KW"/>
</dbReference>
<keyword evidence="2" id="KW-0255">Endonuclease</keyword>
<dbReference type="Pfam" id="PF04313">
    <property type="entry name" value="HSDR_N"/>
    <property type="match status" value="1"/>
</dbReference>
<feature type="domain" description="Restriction endonuclease type I HsdR N-terminal" evidence="1">
    <location>
        <begin position="102"/>
        <end position="183"/>
    </location>
</feature>
<gene>
    <name evidence="2" type="ORF">COO91_00296</name>
</gene>
<dbReference type="GO" id="GO:0009035">
    <property type="term" value="F:type I site-specific deoxyribonuclease activity"/>
    <property type="evidence" value="ECO:0007669"/>
    <property type="project" value="UniProtKB-EC"/>
</dbReference>
<dbReference type="EMBL" id="CP024785">
    <property type="protein sequence ID" value="AUB34473.1"/>
    <property type="molecule type" value="Genomic_DNA"/>
</dbReference>
<dbReference type="GO" id="GO:0009307">
    <property type="term" value="P:DNA restriction-modification system"/>
    <property type="evidence" value="ECO:0007669"/>
    <property type="project" value="UniProtKB-KW"/>
</dbReference>
<keyword evidence="2" id="KW-0540">Nuclease</keyword>
<reference evidence="2 3" key="1">
    <citation type="submission" date="2017-11" db="EMBL/GenBank/DDBJ databases">
        <title>Complete genome of a free-living desiccation-tolerant cyanobacterium and its photosynthetic adaptation to extreme terrestrial habitat.</title>
        <authorList>
            <person name="Shang J."/>
        </authorList>
    </citation>
    <scope>NUCLEOTIDE SEQUENCE [LARGE SCALE GENOMIC DNA]</scope>
    <source>
        <strain evidence="2 3">CCNUN1</strain>
    </source>
</reference>
<keyword evidence="2" id="KW-0378">Hydrolase</keyword>
<dbReference type="OrthoDB" id="511707at2"/>
<proteinExistence type="predicted"/>
<dbReference type="KEGG" id="nfl:COO91_00296"/>